<comment type="caution">
    <text evidence="1">The sequence shown here is derived from an EMBL/GenBank/DDBJ whole genome shotgun (WGS) entry which is preliminary data.</text>
</comment>
<evidence type="ECO:0000313" key="2">
    <source>
        <dbReference type="Proteomes" id="UP001557470"/>
    </source>
</evidence>
<reference evidence="1 2" key="1">
    <citation type="submission" date="2024-06" db="EMBL/GenBank/DDBJ databases">
        <authorList>
            <person name="Pan Q."/>
            <person name="Wen M."/>
            <person name="Jouanno E."/>
            <person name="Zahm M."/>
            <person name="Klopp C."/>
            <person name="Cabau C."/>
            <person name="Louis A."/>
            <person name="Berthelot C."/>
            <person name="Parey E."/>
            <person name="Roest Crollius H."/>
            <person name="Montfort J."/>
            <person name="Robinson-Rechavi M."/>
            <person name="Bouchez O."/>
            <person name="Lampietro C."/>
            <person name="Lopez Roques C."/>
            <person name="Donnadieu C."/>
            <person name="Postlethwait J."/>
            <person name="Bobe J."/>
            <person name="Verreycken H."/>
            <person name="Guiguen Y."/>
        </authorList>
    </citation>
    <scope>NUCLEOTIDE SEQUENCE [LARGE SCALE GENOMIC DNA]</scope>
    <source>
        <strain evidence="1">Up_M1</strain>
        <tissue evidence="1">Testis</tissue>
    </source>
</reference>
<name>A0ABD0WE03_UMBPY</name>
<accession>A0ABD0WE03</accession>
<dbReference type="Proteomes" id="UP001557470">
    <property type="component" value="Unassembled WGS sequence"/>
</dbReference>
<gene>
    <name evidence="1" type="ORF">UPYG_G00234210</name>
</gene>
<sequence>MQKDIYIIWSNICCHQDVVYSRDIPAFSSRTTPNHILPGLQAHGCVSIIFFSNDYLTTFPEPLILFALFTNMKAHSRILHGIITFTTILP</sequence>
<keyword evidence="2" id="KW-1185">Reference proteome</keyword>
<dbReference type="AlphaFoldDB" id="A0ABD0WE03"/>
<proteinExistence type="predicted"/>
<dbReference type="EMBL" id="JAGEUA010000007">
    <property type="protein sequence ID" value="KAL0969899.1"/>
    <property type="molecule type" value="Genomic_DNA"/>
</dbReference>
<organism evidence="1 2">
    <name type="scientific">Umbra pygmaea</name>
    <name type="common">Eastern mudminnow</name>
    <dbReference type="NCBI Taxonomy" id="75934"/>
    <lineage>
        <taxon>Eukaryota</taxon>
        <taxon>Metazoa</taxon>
        <taxon>Chordata</taxon>
        <taxon>Craniata</taxon>
        <taxon>Vertebrata</taxon>
        <taxon>Euteleostomi</taxon>
        <taxon>Actinopterygii</taxon>
        <taxon>Neopterygii</taxon>
        <taxon>Teleostei</taxon>
        <taxon>Protacanthopterygii</taxon>
        <taxon>Esociformes</taxon>
        <taxon>Umbridae</taxon>
        <taxon>Umbra</taxon>
    </lineage>
</organism>
<protein>
    <submittedName>
        <fullName evidence="1">Uncharacterized protein</fullName>
    </submittedName>
</protein>
<evidence type="ECO:0000313" key="1">
    <source>
        <dbReference type="EMBL" id="KAL0969899.1"/>
    </source>
</evidence>